<proteinExistence type="predicted"/>
<keyword evidence="2" id="KW-1185">Reference proteome</keyword>
<dbReference type="EMBL" id="JADYXP020000010">
    <property type="protein sequence ID" value="KAL0116087.1"/>
    <property type="molecule type" value="Genomic_DNA"/>
</dbReference>
<dbReference type="AlphaFoldDB" id="A0AAW2FL01"/>
<evidence type="ECO:0000313" key="1">
    <source>
        <dbReference type="EMBL" id="KAL0116087.1"/>
    </source>
</evidence>
<name>A0AAW2FL01_9HYME</name>
<evidence type="ECO:0000313" key="2">
    <source>
        <dbReference type="Proteomes" id="UP001430953"/>
    </source>
</evidence>
<dbReference type="Proteomes" id="UP001430953">
    <property type="component" value="Unassembled WGS sequence"/>
</dbReference>
<gene>
    <name evidence="1" type="ORF">PUN28_011149</name>
</gene>
<protein>
    <submittedName>
        <fullName evidence="1">Uncharacterized protein</fullName>
    </submittedName>
</protein>
<sequence>MSFSHCALLPCSGCDIFYSSLPANRERVISRVRTSRGNGRKRVTRDRSLGRMSARDRTYVVLHCFVSRSTAAHETARGPIRPVRSLIVIDAHHARGKKDHAAMIRLPVQFAGKNNCVGGNAGTWIWIITHANDFDRSGGSWYCRKYARTASPSSIRKCQGVTFTLCYLFRTPFAFDV</sequence>
<comment type="caution">
    <text evidence="1">The sequence shown here is derived from an EMBL/GenBank/DDBJ whole genome shotgun (WGS) entry which is preliminary data.</text>
</comment>
<accession>A0AAW2FL01</accession>
<organism evidence="1 2">
    <name type="scientific">Cardiocondyla obscurior</name>
    <dbReference type="NCBI Taxonomy" id="286306"/>
    <lineage>
        <taxon>Eukaryota</taxon>
        <taxon>Metazoa</taxon>
        <taxon>Ecdysozoa</taxon>
        <taxon>Arthropoda</taxon>
        <taxon>Hexapoda</taxon>
        <taxon>Insecta</taxon>
        <taxon>Pterygota</taxon>
        <taxon>Neoptera</taxon>
        <taxon>Endopterygota</taxon>
        <taxon>Hymenoptera</taxon>
        <taxon>Apocrita</taxon>
        <taxon>Aculeata</taxon>
        <taxon>Formicoidea</taxon>
        <taxon>Formicidae</taxon>
        <taxon>Myrmicinae</taxon>
        <taxon>Cardiocondyla</taxon>
    </lineage>
</organism>
<reference evidence="1 2" key="1">
    <citation type="submission" date="2023-03" db="EMBL/GenBank/DDBJ databases">
        <title>High recombination rates correlate with genetic variation in Cardiocondyla obscurior ants.</title>
        <authorList>
            <person name="Errbii M."/>
        </authorList>
    </citation>
    <scope>NUCLEOTIDE SEQUENCE [LARGE SCALE GENOMIC DNA]</scope>
    <source>
        <strain evidence="1">Alpha-2009</strain>
        <tissue evidence="1">Whole body</tissue>
    </source>
</reference>